<dbReference type="Gene3D" id="3.20.20.30">
    <property type="entry name" value="Luciferase-like domain"/>
    <property type="match status" value="1"/>
</dbReference>
<dbReference type="InterPro" id="IPR036661">
    <property type="entry name" value="Luciferase-like_sf"/>
</dbReference>
<dbReference type="EMBL" id="WIXI01000042">
    <property type="protein sequence ID" value="MQY46707.1"/>
    <property type="molecule type" value="Genomic_DNA"/>
</dbReference>
<proteinExistence type="predicted"/>
<protein>
    <recommendedName>
        <fullName evidence="3">LLM class flavin-dependent oxidoreductase</fullName>
    </recommendedName>
</protein>
<dbReference type="SUPFAM" id="SSF51679">
    <property type="entry name" value="Bacterial luciferase-like"/>
    <property type="match status" value="1"/>
</dbReference>
<comment type="caution">
    <text evidence="1">The sequence shown here is derived from an EMBL/GenBank/DDBJ whole genome shotgun (WGS) entry which is preliminary data.</text>
</comment>
<sequence>MVTYRGDWRAPLEDQPIYPPIAGGRLKTWTGVGGSLETVISAVRHDMNLMMAIIGSDPAWFAPYVELYQKHPSRRVEC</sequence>
<gene>
    <name evidence="1" type="ORF">GAO09_11750</name>
</gene>
<evidence type="ECO:0008006" key="3">
    <source>
        <dbReference type="Google" id="ProtNLM"/>
    </source>
</evidence>
<organism evidence="1 2">
    <name type="scientific">Endobacterium cereale</name>
    <dbReference type="NCBI Taxonomy" id="2663029"/>
    <lineage>
        <taxon>Bacteria</taxon>
        <taxon>Pseudomonadati</taxon>
        <taxon>Pseudomonadota</taxon>
        <taxon>Alphaproteobacteria</taxon>
        <taxon>Hyphomicrobiales</taxon>
        <taxon>Rhizobiaceae</taxon>
        <taxon>Endobacterium</taxon>
    </lineage>
</organism>
<evidence type="ECO:0000313" key="1">
    <source>
        <dbReference type="EMBL" id="MQY46707.1"/>
    </source>
</evidence>
<name>A0A6A8A9Z1_9HYPH</name>
<reference evidence="1 2" key="1">
    <citation type="submission" date="2019-11" db="EMBL/GenBank/DDBJ databases">
        <title>Genome analysis of Rhizobacterium cereale a novel genus and species isolated from maize roots in North Spain.</title>
        <authorList>
            <person name="Menendez E."/>
            <person name="Flores-Felix J.D."/>
            <person name="Ramirez-Bahena M.-H."/>
            <person name="Igual J.M."/>
            <person name="Garcia-Fraile P."/>
            <person name="Peix A."/>
            <person name="Velazquez E."/>
        </authorList>
    </citation>
    <scope>NUCLEOTIDE SEQUENCE [LARGE SCALE GENOMIC DNA]</scope>
    <source>
        <strain evidence="1 2">RZME27</strain>
    </source>
</reference>
<keyword evidence="2" id="KW-1185">Reference proteome</keyword>
<dbReference type="GO" id="GO:0016705">
    <property type="term" value="F:oxidoreductase activity, acting on paired donors, with incorporation or reduction of molecular oxygen"/>
    <property type="evidence" value="ECO:0007669"/>
    <property type="project" value="InterPro"/>
</dbReference>
<dbReference type="AlphaFoldDB" id="A0A6A8A9Z1"/>
<accession>A0A6A8A9Z1</accession>
<evidence type="ECO:0000313" key="2">
    <source>
        <dbReference type="Proteomes" id="UP000435138"/>
    </source>
</evidence>
<dbReference type="Proteomes" id="UP000435138">
    <property type="component" value="Unassembled WGS sequence"/>
</dbReference>